<organism evidence="2">
    <name type="scientific">marine sediment metagenome</name>
    <dbReference type="NCBI Taxonomy" id="412755"/>
    <lineage>
        <taxon>unclassified sequences</taxon>
        <taxon>metagenomes</taxon>
        <taxon>ecological metagenomes</taxon>
    </lineage>
</organism>
<evidence type="ECO:0000256" key="1">
    <source>
        <dbReference type="SAM" id="Phobius"/>
    </source>
</evidence>
<feature type="non-terminal residue" evidence="2">
    <location>
        <position position="93"/>
    </location>
</feature>
<name>X1NTG3_9ZZZZ</name>
<dbReference type="AlphaFoldDB" id="X1NTG3"/>
<sequence length="93" mass="10007">MPSSIKITPSCAALKIIMFSMGIIFLGSSLVGCLKETADERSGEKEMAPRTIEEVLKEHTDEWMSLPGVVGTAIGKVEGKPCIKILVVKATEE</sequence>
<gene>
    <name evidence="2" type="ORF">S06H3_60610</name>
</gene>
<comment type="caution">
    <text evidence="2">The sequence shown here is derived from an EMBL/GenBank/DDBJ whole genome shotgun (WGS) entry which is preliminary data.</text>
</comment>
<dbReference type="PROSITE" id="PS51257">
    <property type="entry name" value="PROKAR_LIPOPROTEIN"/>
    <property type="match status" value="1"/>
</dbReference>
<keyword evidence="1" id="KW-0812">Transmembrane</keyword>
<dbReference type="EMBL" id="BARV01039569">
    <property type="protein sequence ID" value="GAI46908.1"/>
    <property type="molecule type" value="Genomic_DNA"/>
</dbReference>
<evidence type="ECO:0000313" key="2">
    <source>
        <dbReference type="EMBL" id="GAI46908.1"/>
    </source>
</evidence>
<reference evidence="2" key="1">
    <citation type="journal article" date="2014" name="Front. Microbiol.">
        <title>High frequency of phylogenetically diverse reductive dehalogenase-homologous genes in deep subseafloor sedimentary metagenomes.</title>
        <authorList>
            <person name="Kawai M."/>
            <person name="Futagami T."/>
            <person name="Toyoda A."/>
            <person name="Takaki Y."/>
            <person name="Nishi S."/>
            <person name="Hori S."/>
            <person name="Arai W."/>
            <person name="Tsubouchi T."/>
            <person name="Morono Y."/>
            <person name="Uchiyama I."/>
            <person name="Ito T."/>
            <person name="Fujiyama A."/>
            <person name="Inagaki F."/>
            <person name="Takami H."/>
        </authorList>
    </citation>
    <scope>NUCLEOTIDE SEQUENCE</scope>
    <source>
        <strain evidence="2">Expedition CK06-06</strain>
    </source>
</reference>
<feature type="transmembrane region" description="Helical" evidence="1">
    <location>
        <begin position="12"/>
        <end position="34"/>
    </location>
</feature>
<proteinExistence type="predicted"/>
<accession>X1NTG3</accession>
<keyword evidence="1" id="KW-1133">Transmembrane helix</keyword>
<protein>
    <submittedName>
        <fullName evidence="2">Uncharacterized protein</fullName>
    </submittedName>
</protein>
<keyword evidence="1" id="KW-0472">Membrane</keyword>